<dbReference type="AlphaFoldDB" id="A0A9Q1F4H7"/>
<name>A0A9Q1F4H7_SYNKA</name>
<dbReference type="EMBL" id="JAINUF010000009">
    <property type="protein sequence ID" value="KAJ8350791.1"/>
    <property type="molecule type" value="Genomic_DNA"/>
</dbReference>
<organism evidence="1 2">
    <name type="scientific">Synaphobranchus kaupii</name>
    <name type="common">Kaup's arrowtooth eel</name>
    <dbReference type="NCBI Taxonomy" id="118154"/>
    <lineage>
        <taxon>Eukaryota</taxon>
        <taxon>Metazoa</taxon>
        <taxon>Chordata</taxon>
        <taxon>Craniata</taxon>
        <taxon>Vertebrata</taxon>
        <taxon>Euteleostomi</taxon>
        <taxon>Actinopterygii</taxon>
        <taxon>Neopterygii</taxon>
        <taxon>Teleostei</taxon>
        <taxon>Anguilliformes</taxon>
        <taxon>Synaphobranchidae</taxon>
        <taxon>Synaphobranchus</taxon>
    </lineage>
</organism>
<dbReference type="Proteomes" id="UP001152622">
    <property type="component" value="Chromosome 9"/>
</dbReference>
<keyword evidence="2" id="KW-1185">Reference proteome</keyword>
<proteinExistence type="predicted"/>
<reference evidence="1" key="1">
    <citation type="journal article" date="2023" name="Science">
        <title>Genome structures resolve the early diversification of teleost fishes.</title>
        <authorList>
            <person name="Parey E."/>
            <person name="Louis A."/>
            <person name="Montfort J."/>
            <person name="Bouchez O."/>
            <person name="Roques C."/>
            <person name="Iampietro C."/>
            <person name="Lluch J."/>
            <person name="Castinel A."/>
            <person name="Donnadieu C."/>
            <person name="Desvignes T."/>
            <person name="Floi Bucao C."/>
            <person name="Jouanno E."/>
            <person name="Wen M."/>
            <person name="Mejri S."/>
            <person name="Dirks R."/>
            <person name="Jansen H."/>
            <person name="Henkel C."/>
            <person name="Chen W.J."/>
            <person name="Zahm M."/>
            <person name="Cabau C."/>
            <person name="Klopp C."/>
            <person name="Thompson A.W."/>
            <person name="Robinson-Rechavi M."/>
            <person name="Braasch I."/>
            <person name="Lecointre G."/>
            <person name="Bobe J."/>
            <person name="Postlethwait J.H."/>
            <person name="Berthelot C."/>
            <person name="Roest Crollius H."/>
            <person name="Guiguen Y."/>
        </authorList>
    </citation>
    <scope>NUCLEOTIDE SEQUENCE</scope>
    <source>
        <strain evidence="1">WJC10195</strain>
    </source>
</reference>
<sequence length="91" mass="10596">MERAGGLLGCECWHCYRKNRKWLKDRHETSSRQEAGVFGLRRYFPLGRPETKDPAPCFMRHAYFLYPPSSSPDLTSSGLLVFQWEELTLAD</sequence>
<comment type="caution">
    <text evidence="1">The sequence shown here is derived from an EMBL/GenBank/DDBJ whole genome shotgun (WGS) entry which is preliminary data.</text>
</comment>
<evidence type="ECO:0000313" key="2">
    <source>
        <dbReference type="Proteomes" id="UP001152622"/>
    </source>
</evidence>
<protein>
    <submittedName>
        <fullName evidence="1">Uncharacterized protein</fullName>
    </submittedName>
</protein>
<accession>A0A9Q1F4H7</accession>
<evidence type="ECO:0000313" key="1">
    <source>
        <dbReference type="EMBL" id="KAJ8350791.1"/>
    </source>
</evidence>
<gene>
    <name evidence="1" type="ORF">SKAU_G00259210</name>
</gene>